<proteinExistence type="predicted"/>
<keyword evidence="2" id="KW-1185">Reference proteome</keyword>
<dbReference type="SUPFAM" id="SSF49478">
    <property type="entry name" value="Cna protein B-type domain"/>
    <property type="match status" value="1"/>
</dbReference>
<gene>
    <name evidence="1" type="ORF">LOC68_12585</name>
</gene>
<reference evidence="1" key="1">
    <citation type="submission" date="2021-11" db="EMBL/GenBank/DDBJ databases">
        <title>Genome sequence.</title>
        <authorList>
            <person name="Sun Q."/>
        </authorList>
    </citation>
    <scope>NUCLEOTIDE SEQUENCE</scope>
    <source>
        <strain evidence="1">JC732</strain>
    </source>
</reference>
<name>A0A9X1SGQ6_9BACT</name>
<accession>A0A9X1SGQ6</accession>
<organism evidence="1 2">
    <name type="scientific">Blastopirellula sediminis</name>
    <dbReference type="NCBI Taxonomy" id="2894196"/>
    <lineage>
        <taxon>Bacteria</taxon>
        <taxon>Pseudomonadati</taxon>
        <taxon>Planctomycetota</taxon>
        <taxon>Planctomycetia</taxon>
        <taxon>Pirellulales</taxon>
        <taxon>Pirellulaceae</taxon>
        <taxon>Blastopirellula</taxon>
    </lineage>
</organism>
<keyword evidence="1" id="KW-0378">Hydrolase</keyword>
<keyword evidence="1" id="KW-0645">Protease</keyword>
<dbReference type="AlphaFoldDB" id="A0A9X1SGQ6"/>
<protein>
    <submittedName>
        <fullName evidence="1">Carboxypeptidase-like regulatory domain-containing protein</fullName>
    </submittedName>
</protein>
<sequence length="153" mass="16368">MNSFSNRHFLSAMQKGGVVALLICGAIGCGHTPRSGMTRGDVQVVVKSGETPLDGAQIDLSNPENGEAYGGTIDAAGIVHVDDVAIGHYIVTLLPPDGTPPVPGLETTPAPKANWKLHRQFQRPETTPLRAEVIEGLNKFEFDVESFPAPKRR</sequence>
<dbReference type="RefSeq" id="WP_230219033.1">
    <property type="nucleotide sequence ID" value="NZ_JAJKFT010000010.1"/>
</dbReference>
<dbReference type="EMBL" id="JAJKFT010000010">
    <property type="protein sequence ID" value="MCC9629232.1"/>
    <property type="molecule type" value="Genomic_DNA"/>
</dbReference>
<dbReference type="GO" id="GO:0004180">
    <property type="term" value="F:carboxypeptidase activity"/>
    <property type="evidence" value="ECO:0007669"/>
    <property type="project" value="UniProtKB-KW"/>
</dbReference>
<evidence type="ECO:0000313" key="1">
    <source>
        <dbReference type="EMBL" id="MCC9629232.1"/>
    </source>
</evidence>
<comment type="caution">
    <text evidence="1">The sequence shown here is derived from an EMBL/GenBank/DDBJ whole genome shotgun (WGS) entry which is preliminary data.</text>
</comment>
<dbReference type="PROSITE" id="PS51257">
    <property type="entry name" value="PROKAR_LIPOPROTEIN"/>
    <property type="match status" value="1"/>
</dbReference>
<keyword evidence="1" id="KW-0121">Carboxypeptidase</keyword>
<dbReference type="Proteomes" id="UP001139103">
    <property type="component" value="Unassembled WGS sequence"/>
</dbReference>
<evidence type="ECO:0000313" key="2">
    <source>
        <dbReference type="Proteomes" id="UP001139103"/>
    </source>
</evidence>